<evidence type="ECO:0000256" key="14">
    <source>
        <dbReference type="ARBA" id="ARBA00026104"/>
    </source>
</evidence>
<evidence type="ECO:0000256" key="2">
    <source>
        <dbReference type="ARBA" id="ARBA00004651"/>
    </source>
</evidence>
<sequence length="538" mass="60107">MKQAFPNLRIRIKVIPRFFRWYACHGLVFVGLLGGSTVATAKRRADTRLSIPRQLKRSLKDLREAGSKRSREIFQNVSSVRAGGSAFDMDQFGRSVSTVLGFIAGTQTLGTILTANKNAIFDQLAVRLLEPDSVAAMHTVRKILSSVDDHGIVDVFAKYRSRDVLLSIYALSRLQDAVAENDRRRETYSAFLDNELITDLAHYSVYASVAYGWKMHFAFGGGLHLGDLQVLLKRTGIFLADLLEHKKESKAHRPAYFIVRDRSRRKLVLCIRGTLSAHDLLTDLCCSPDEYELPRSTSRSRIKTLSDYWWNGGSAHIKMRAHQGMLQASRLLKKDAEDLIRSHLKENPGFSLVLVGHSMGGGVAALLGTLWEDTFENLQVYVFGPPCVSCFGVAPTGTRNIVSVISDGDPFRSFSLGHVADLSIGVALLCDDPHLRRMILMKTNGRTKEIGALDLQWCVQTMKRMRGDMKSEKLFPPGRLLLLSSKGGMCKVREVPTEFFGELAINHKMFDVSKHIPARYESILRSILEHRGASPSVD</sequence>
<evidence type="ECO:0000313" key="17">
    <source>
        <dbReference type="Proteomes" id="UP000000759"/>
    </source>
</evidence>
<dbReference type="GO" id="GO:0046872">
    <property type="term" value="F:metal ion binding"/>
    <property type="evidence" value="ECO:0007669"/>
    <property type="project" value="UniProtKB-KW"/>
</dbReference>
<dbReference type="SUPFAM" id="SSF53474">
    <property type="entry name" value="alpha/beta-Hydrolases"/>
    <property type="match status" value="1"/>
</dbReference>
<dbReference type="PANTHER" id="PTHR45792:SF8">
    <property type="entry name" value="DIACYLGLYCEROL LIPASE-ALPHA"/>
    <property type="match status" value="1"/>
</dbReference>
<dbReference type="InParanoid" id="B7G3E4"/>
<organism evidence="16 17">
    <name type="scientific">Phaeodactylum tricornutum (strain CCAP 1055/1)</name>
    <dbReference type="NCBI Taxonomy" id="556484"/>
    <lineage>
        <taxon>Eukaryota</taxon>
        <taxon>Sar</taxon>
        <taxon>Stramenopiles</taxon>
        <taxon>Ochrophyta</taxon>
        <taxon>Bacillariophyta</taxon>
        <taxon>Bacillariophyceae</taxon>
        <taxon>Bacillariophycidae</taxon>
        <taxon>Naviculales</taxon>
        <taxon>Phaeodactylaceae</taxon>
        <taxon>Phaeodactylum</taxon>
    </lineage>
</organism>
<dbReference type="AlphaFoldDB" id="B7G3E4"/>
<dbReference type="RefSeq" id="XP_002181772.1">
    <property type="nucleotide sequence ID" value="XM_002181736.1"/>
</dbReference>
<dbReference type="GO" id="GO:0005886">
    <property type="term" value="C:plasma membrane"/>
    <property type="evidence" value="ECO:0007669"/>
    <property type="project" value="UniProtKB-SubCell"/>
</dbReference>
<comment type="catalytic activity">
    <reaction evidence="13">
        <text>a 1,2-diacyl-sn-glycerol + H2O = a 2-acylglycerol + a fatty acid + H(+)</text>
        <dbReference type="Rhea" id="RHEA:33275"/>
        <dbReference type="ChEBI" id="CHEBI:15377"/>
        <dbReference type="ChEBI" id="CHEBI:15378"/>
        <dbReference type="ChEBI" id="CHEBI:17389"/>
        <dbReference type="ChEBI" id="CHEBI:17815"/>
        <dbReference type="ChEBI" id="CHEBI:28868"/>
        <dbReference type="EC" id="3.1.1.116"/>
    </reaction>
    <physiologicalReaction direction="left-to-right" evidence="13">
        <dbReference type="Rhea" id="RHEA:33276"/>
    </physiologicalReaction>
</comment>
<keyword evidence="17" id="KW-1185">Reference proteome</keyword>
<dbReference type="CDD" id="cd00519">
    <property type="entry name" value="Lipase_3"/>
    <property type="match status" value="1"/>
</dbReference>
<gene>
    <name evidence="16" type="ORF">PHATRDRAFT_47445</name>
</gene>
<evidence type="ECO:0000256" key="10">
    <source>
        <dbReference type="ARBA" id="ARBA00022989"/>
    </source>
</evidence>
<evidence type="ECO:0000256" key="4">
    <source>
        <dbReference type="ARBA" id="ARBA00022553"/>
    </source>
</evidence>
<keyword evidence="4" id="KW-0597">Phosphoprotein</keyword>
<evidence type="ECO:0000256" key="9">
    <source>
        <dbReference type="ARBA" id="ARBA00022963"/>
    </source>
</evidence>
<evidence type="ECO:0000256" key="7">
    <source>
        <dbReference type="ARBA" id="ARBA00022801"/>
    </source>
</evidence>
<protein>
    <recommendedName>
        <fullName evidence="14">sn-1-specific diacylglycerol lipase</fullName>
        <ecNumber evidence="14">3.1.1.116</ecNumber>
    </recommendedName>
</protein>
<dbReference type="GeneID" id="7202567"/>
<dbReference type="EMBL" id="CM000615">
    <property type="protein sequence ID" value="EEC46986.1"/>
    <property type="molecule type" value="Genomic_DNA"/>
</dbReference>
<dbReference type="eggNOG" id="KOG2088">
    <property type="taxonomic scope" value="Eukaryota"/>
</dbReference>
<evidence type="ECO:0000256" key="11">
    <source>
        <dbReference type="ARBA" id="ARBA00023098"/>
    </source>
</evidence>
<dbReference type="OrthoDB" id="45753at2759"/>
<evidence type="ECO:0000313" key="16">
    <source>
        <dbReference type="EMBL" id="EEC46986.1"/>
    </source>
</evidence>
<evidence type="ECO:0000259" key="15">
    <source>
        <dbReference type="Pfam" id="PF01764"/>
    </source>
</evidence>
<comment type="cofactor">
    <cofactor evidence="1">
        <name>Ca(2+)</name>
        <dbReference type="ChEBI" id="CHEBI:29108"/>
    </cofactor>
</comment>
<comment type="subcellular location">
    <subcellularLocation>
        <location evidence="2">Cell membrane</location>
        <topology evidence="2">Multi-pass membrane protein</topology>
    </subcellularLocation>
</comment>
<keyword evidence="12" id="KW-0472">Membrane</keyword>
<dbReference type="Proteomes" id="UP000000759">
    <property type="component" value="Chromosome 13"/>
</dbReference>
<name>B7G3E4_PHATC</name>
<keyword evidence="5" id="KW-0812">Transmembrane</keyword>
<dbReference type="GO" id="GO:0016042">
    <property type="term" value="P:lipid catabolic process"/>
    <property type="evidence" value="ECO:0007669"/>
    <property type="project" value="UniProtKB-KW"/>
</dbReference>
<dbReference type="InterPro" id="IPR052214">
    <property type="entry name" value="DAG_Lipase-Related"/>
</dbReference>
<evidence type="ECO:0000256" key="13">
    <source>
        <dbReference type="ARBA" id="ARBA00024531"/>
    </source>
</evidence>
<dbReference type="PANTHER" id="PTHR45792">
    <property type="entry name" value="DIACYLGLYCEROL LIPASE HOMOLOG-RELATED"/>
    <property type="match status" value="1"/>
</dbReference>
<dbReference type="OMA" id="KHIPARY"/>
<dbReference type="KEGG" id="pti:PHATRDRAFT_47445"/>
<evidence type="ECO:0000256" key="6">
    <source>
        <dbReference type="ARBA" id="ARBA00022723"/>
    </source>
</evidence>
<evidence type="ECO:0000256" key="5">
    <source>
        <dbReference type="ARBA" id="ARBA00022692"/>
    </source>
</evidence>
<dbReference type="InterPro" id="IPR029058">
    <property type="entry name" value="AB_hydrolase_fold"/>
</dbReference>
<keyword evidence="11" id="KW-0443">Lipid metabolism</keyword>
<evidence type="ECO:0000256" key="8">
    <source>
        <dbReference type="ARBA" id="ARBA00022837"/>
    </source>
</evidence>
<evidence type="ECO:0000256" key="12">
    <source>
        <dbReference type="ARBA" id="ARBA00023136"/>
    </source>
</evidence>
<keyword evidence="7" id="KW-0378">Hydrolase</keyword>
<keyword evidence="10" id="KW-1133">Transmembrane helix</keyword>
<keyword evidence="3" id="KW-1003">Cell membrane</keyword>
<proteinExistence type="predicted"/>
<reference evidence="17" key="2">
    <citation type="submission" date="2008-08" db="EMBL/GenBank/DDBJ databases">
        <authorList>
            <consortium name="Diatom Consortium"/>
            <person name="Grigoriev I."/>
            <person name="Grimwood J."/>
            <person name="Kuo A."/>
            <person name="Otillar R.P."/>
            <person name="Salamov A."/>
            <person name="Detter J.C."/>
            <person name="Lindquist E."/>
            <person name="Shapiro H."/>
            <person name="Lucas S."/>
            <person name="Glavina del Rio T."/>
            <person name="Pitluck S."/>
            <person name="Rokhsar D."/>
            <person name="Bowler C."/>
        </authorList>
    </citation>
    <scope>GENOME REANNOTATION</scope>
    <source>
        <strain evidence="17">CCAP 1055/1</strain>
    </source>
</reference>
<reference evidence="16 17" key="1">
    <citation type="journal article" date="2008" name="Nature">
        <title>The Phaeodactylum genome reveals the evolutionary history of diatom genomes.</title>
        <authorList>
            <person name="Bowler C."/>
            <person name="Allen A.E."/>
            <person name="Badger J.H."/>
            <person name="Grimwood J."/>
            <person name="Jabbari K."/>
            <person name="Kuo A."/>
            <person name="Maheswari U."/>
            <person name="Martens C."/>
            <person name="Maumus F."/>
            <person name="Otillar R.P."/>
            <person name="Rayko E."/>
            <person name="Salamov A."/>
            <person name="Vandepoele K."/>
            <person name="Beszteri B."/>
            <person name="Gruber A."/>
            <person name="Heijde M."/>
            <person name="Katinka M."/>
            <person name="Mock T."/>
            <person name="Valentin K."/>
            <person name="Verret F."/>
            <person name="Berges J.A."/>
            <person name="Brownlee C."/>
            <person name="Cadoret J.P."/>
            <person name="Chiovitti A."/>
            <person name="Choi C.J."/>
            <person name="Coesel S."/>
            <person name="De Martino A."/>
            <person name="Detter J.C."/>
            <person name="Durkin C."/>
            <person name="Falciatore A."/>
            <person name="Fournet J."/>
            <person name="Haruta M."/>
            <person name="Huysman M.J."/>
            <person name="Jenkins B.D."/>
            <person name="Jiroutova K."/>
            <person name="Jorgensen R.E."/>
            <person name="Joubert Y."/>
            <person name="Kaplan A."/>
            <person name="Kroger N."/>
            <person name="Kroth P.G."/>
            <person name="La Roche J."/>
            <person name="Lindquist E."/>
            <person name="Lommer M."/>
            <person name="Martin-Jezequel V."/>
            <person name="Lopez P.J."/>
            <person name="Lucas S."/>
            <person name="Mangogna M."/>
            <person name="McGinnis K."/>
            <person name="Medlin L.K."/>
            <person name="Montsant A."/>
            <person name="Oudot-Le Secq M.P."/>
            <person name="Napoli C."/>
            <person name="Obornik M."/>
            <person name="Parker M.S."/>
            <person name="Petit J.L."/>
            <person name="Porcel B.M."/>
            <person name="Poulsen N."/>
            <person name="Robison M."/>
            <person name="Rychlewski L."/>
            <person name="Rynearson T.A."/>
            <person name="Schmutz J."/>
            <person name="Shapiro H."/>
            <person name="Siaut M."/>
            <person name="Stanley M."/>
            <person name="Sussman M.R."/>
            <person name="Taylor A.R."/>
            <person name="Vardi A."/>
            <person name="von Dassow P."/>
            <person name="Vyverman W."/>
            <person name="Willis A."/>
            <person name="Wyrwicz L.S."/>
            <person name="Rokhsar D.S."/>
            <person name="Weissenbach J."/>
            <person name="Armbrust E.V."/>
            <person name="Green B.R."/>
            <person name="Van de Peer Y."/>
            <person name="Grigoriev I.V."/>
        </authorList>
    </citation>
    <scope>NUCLEOTIDE SEQUENCE [LARGE SCALE GENOMIC DNA]</scope>
    <source>
        <strain evidence="16 17">CCAP 1055/1</strain>
    </source>
</reference>
<accession>B7G3E4</accession>
<keyword evidence="9" id="KW-0442">Lipid degradation</keyword>
<evidence type="ECO:0000256" key="3">
    <source>
        <dbReference type="ARBA" id="ARBA00022475"/>
    </source>
</evidence>
<dbReference type="InterPro" id="IPR002921">
    <property type="entry name" value="Fungal_lipase-type"/>
</dbReference>
<dbReference type="PaxDb" id="2850-Phatr47445"/>
<dbReference type="HOGENOM" id="CLU_506686_0_0_1"/>
<keyword evidence="6" id="KW-0479">Metal-binding</keyword>
<dbReference type="EC" id="3.1.1.116" evidence="14"/>
<dbReference type="Pfam" id="PF01764">
    <property type="entry name" value="Lipase_3"/>
    <property type="match status" value="1"/>
</dbReference>
<keyword evidence="8" id="KW-0106">Calcium</keyword>
<evidence type="ECO:0000256" key="1">
    <source>
        <dbReference type="ARBA" id="ARBA00001913"/>
    </source>
</evidence>
<feature type="domain" description="Fungal lipase-type" evidence="15">
    <location>
        <begin position="268"/>
        <end position="410"/>
    </location>
</feature>
<dbReference type="GO" id="GO:0016298">
    <property type="term" value="F:lipase activity"/>
    <property type="evidence" value="ECO:0007669"/>
    <property type="project" value="TreeGrafter"/>
</dbReference>
<dbReference type="Gene3D" id="3.40.50.1820">
    <property type="entry name" value="alpha/beta hydrolase"/>
    <property type="match status" value="1"/>
</dbReference>